<feature type="region of interest" description="Disordered" evidence="5">
    <location>
        <begin position="397"/>
        <end position="475"/>
    </location>
</feature>
<feature type="compositionally biased region" description="Polar residues" evidence="5">
    <location>
        <begin position="152"/>
        <end position="166"/>
    </location>
</feature>
<keyword evidence="4" id="KW-0479">Metal-binding</keyword>
<dbReference type="GO" id="GO:0005634">
    <property type="term" value="C:nucleus"/>
    <property type="evidence" value="ECO:0007669"/>
    <property type="project" value="TreeGrafter"/>
</dbReference>
<keyword evidence="1" id="KW-0540">Nuclease</keyword>
<evidence type="ECO:0000256" key="5">
    <source>
        <dbReference type="SAM" id="MobiDB-lite"/>
    </source>
</evidence>
<reference evidence="9" key="2">
    <citation type="journal article" date="2017" name="Nat. Microbiol.">
        <title>Global analysis of biosynthetic gene clusters reveals vast potential of secondary metabolite production in Penicillium species.</title>
        <authorList>
            <person name="Nielsen J.C."/>
            <person name="Grijseels S."/>
            <person name="Prigent S."/>
            <person name="Ji B."/>
            <person name="Dainat J."/>
            <person name="Nielsen K.F."/>
            <person name="Frisvad J.C."/>
            <person name="Workman M."/>
            <person name="Nielsen J."/>
        </authorList>
    </citation>
    <scope>NUCLEOTIDE SEQUENCE [LARGE SCALE GENOMIC DNA]</scope>
    <source>
        <strain evidence="9">IBT 13039</strain>
    </source>
</reference>
<keyword evidence="4" id="KW-0863">Zinc-finger</keyword>
<dbReference type="PANTHER" id="PTHR12801:SF114">
    <property type="entry name" value="EXONUCLEASE, PUTATIVE (AFU_ORTHOLOGUE AFUA_7G00870)-RELATED"/>
    <property type="match status" value="1"/>
</dbReference>
<proteinExistence type="predicted"/>
<feature type="compositionally biased region" description="Polar residues" evidence="5">
    <location>
        <begin position="422"/>
        <end position="434"/>
    </location>
</feature>
<dbReference type="PANTHER" id="PTHR12801">
    <property type="entry name" value="RNA EXONUCLEASE REXO1 / RECO3 FAMILY MEMBER-RELATED"/>
    <property type="match status" value="1"/>
</dbReference>
<evidence type="ECO:0000256" key="1">
    <source>
        <dbReference type="ARBA" id="ARBA00022722"/>
    </source>
</evidence>
<evidence type="ECO:0000259" key="6">
    <source>
        <dbReference type="PROSITE" id="PS50157"/>
    </source>
</evidence>
<dbReference type="GO" id="GO:0004527">
    <property type="term" value="F:exonuclease activity"/>
    <property type="evidence" value="ECO:0007669"/>
    <property type="project" value="UniProtKB-KW"/>
</dbReference>
<feature type="compositionally biased region" description="Polar residues" evidence="5">
    <location>
        <begin position="366"/>
        <end position="382"/>
    </location>
</feature>
<feature type="compositionally biased region" description="Basic residues" evidence="5">
    <location>
        <begin position="119"/>
        <end position="129"/>
    </location>
</feature>
<keyword evidence="2" id="KW-0378">Hydrolase</keyword>
<dbReference type="OMA" id="RNDHQIF"/>
<dbReference type="Gene3D" id="3.30.420.10">
    <property type="entry name" value="Ribonuclease H-like superfamily/Ribonuclease H"/>
    <property type="match status" value="1"/>
</dbReference>
<dbReference type="CDD" id="cd06137">
    <property type="entry name" value="DEDDh_RNase"/>
    <property type="match status" value="1"/>
</dbReference>
<dbReference type="PROSITE" id="PS00028">
    <property type="entry name" value="ZINC_FINGER_C2H2_1"/>
    <property type="match status" value="1"/>
</dbReference>
<comment type="caution">
    <text evidence="8">The sequence shown here is derived from an EMBL/GenBank/DDBJ whole genome shotgun (WGS) entry which is preliminary data.</text>
</comment>
<dbReference type="SMART" id="SM00355">
    <property type="entry name" value="ZnF_C2H2"/>
    <property type="match status" value="2"/>
</dbReference>
<feature type="region of interest" description="Disordered" evidence="5">
    <location>
        <begin position="358"/>
        <end position="385"/>
    </location>
</feature>
<dbReference type="InterPro" id="IPR036397">
    <property type="entry name" value="RNaseH_sf"/>
</dbReference>
<keyword evidence="3" id="KW-0269">Exonuclease</keyword>
<feature type="region of interest" description="Disordered" evidence="5">
    <location>
        <begin position="752"/>
        <end position="780"/>
    </location>
</feature>
<feature type="compositionally biased region" description="Polar residues" evidence="5">
    <location>
        <begin position="178"/>
        <end position="200"/>
    </location>
</feature>
<dbReference type="GO" id="GO:0000027">
    <property type="term" value="P:ribosomal large subunit assembly"/>
    <property type="evidence" value="ECO:0007669"/>
    <property type="project" value="TreeGrafter"/>
</dbReference>
<dbReference type="InterPro" id="IPR013087">
    <property type="entry name" value="Znf_C2H2_type"/>
</dbReference>
<sequence>MDNKSSEYGRGDVQSLQHVEYPCPVCKDRRYKTEQGFTDHLRNDHQIFSCSKCEKIFAAADDLLRHKVEAGHTGPPKIKRKVKSKPGKSNDKIRSIFRAASSPAMADKLSTQVPERHLPPPRRPRRSTAHARQPSTETRKPHAQTKVPGSQMRASQSPIQVRQAQTHFFEPRPRAQDLQRQNKQSRPQGQVYQPRDQVSQPCDVVSQPPLEALQAPIGVHPAASRVHHAPPQTFHPPAPVFPPCNAVSQQPVGFPQIPVVSYQPPPQVFQQHNPIVQVSGNAGVHPGGYQSHQMPTQIYHTPIGVSQTPGQIHQSQAQGSNNQLRVYQPPAGVSPFPLQSSPLAQKVFQPQLQGSRLLEHSGSPMRDSQQAAVPQSPEQGFQSLGKPQRAEIFQLPVQGPQKSEVTRSAQQEPQSLKKFRSQMKSCQQAKQLLQSPMHLSVQETTTTEENGTDRRAQETPETPSTVATTSSRFIPPTTTNPTFSLVYGEMKNQWTDLEPQEQSLILRYLLGRCHPLARLHCQGYKTTKTIGTAACTKRGEPHQAHTFTGGSMHRKAIVVGCEMIKTTVSTSVLAFITAIDFLTGEVLINSYVAPTAPVTNWLTPVSGVTPEAMDAAITDGKAFLSNDAVRRALNKFLDKDTVVIGHALQHDLRALNLLHGRIVDTSVVTAEAVFSNFTSKTRLPRIWGLKTLSKELLGIDIQPELAHNPLEDALATREVLIWCLRGPECLKAWAEKARSSYERVRLQRGEVKKGTKNVEKKAGGEAAPSAKAQGKKRLSK</sequence>
<feature type="compositionally biased region" description="Basic residues" evidence="5">
    <location>
        <begin position="77"/>
        <end position="86"/>
    </location>
</feature>
<feature type="domain" description="C2H2-type" evidence="6">
    <location>
        <begin position="48"/>
        <end position="77"/>
    </location>
</feature>
<dbReference type="Proteomes" id="UP001153461">
    <property type="component" value="Unassembled WGS sequence"/>
</dbReference>
<dbReference type="EMBL" id="MOOB01000011">
    <property type="protein sequence ID" value="OQE90793.1"/>
    <property type="molecule type" value="Genomic_DNA"/>
</dbReference>
<dbReference type="InterPro" id="IPR013520">
    <property type="entry name" value="Ribonucl_H"/>
</dbReference>
<dbReference type="Gene3D" id="3.30.160.60">
    <property type="entry name" value="Classic Zinc Finger"/>
    <property type="match status" value="1"/>
</dbReference>
<accession>A0A1V6YTR0</accession>
<dbReference type="OrthoDB" id="16516at2759"/>
<dbReference type="EMBL" id="CAJVNV010000026">
    <property type="protein sequence ID" value="CAG7969608.1"/>
    <property type="molecule type" value="Genomic_DNA"/>
</dbReference>
<dbReference type="SMART" id="SM00479">
    <property type="entry name" value="EXOIII"/>
    <property type="match status" value="1"/>
</dbReference>
<reference evidence="8" key="1">
    <citation type="submission" date="2016-10" db="EMBL/GenBank/DDBJ databases">
        <title>Uncovering the secondary metabolism of Penicillium species provides insights into the evolution of 6-MSA pathways.</title>
        <authorList>
            <person name="Nielsen J.C."/>
            <person name="Nielsen J."/>
        </authorList>
    </citation>
    <scope>NUCLEOTIDE SEQUENCE [LARGE SCALE GENOMIC DNA]</scope>
    <source>
        <strain evidence="8">IBT 13039</strain>
    </source>
</reference>
<keyword evidence="9" id="KW-1185">Reference proteome</keyword>
<dbReference type="Proteomes" id="UP000191691">
    <property type="component" value="Unassembled WGS sequence"/>
</dbReference>
<gene>
    <name evidence="8" type="ORF">PENNAL_c0011G06808</name>
    <name evidence="7" type="ORF">PNAL_LOCUS1010</name>
</gene>
<reference evidence="7" key="3">
    <citation type="submission" date="2021-07" db="EMBL/GenBank/DDBJ databases">
        <authorList>
            <person name="Branca A.L. A."/>
        </authorList>
    </citation>
    <scope>NUCLEOTIDE SEQUENCE</scope>
</reference>
<feature type="region of interest" description="Disordered" evidence="5">
    <location>
        <begin position="68"/>
        <end position="202"/>
    </location>
</feature>
<dbReference type="STRING" id="60175.A0A1V6YTR0"/>
<dbReference type="GO" id="GO:0006364">
    <property type="term" value="P:rRNA processing"/>
    <property type="evidence" value="ECO:0007669"/>
    <property type="project" value="TreeGrafter"/>
</dbReference>
<feature type="region of interest" description="Disordered" evidence="5">
    <location>
        <begin position="301"/>
        <end position="320"/>
    </location>
</feature>
<dbReference type="InterPro" id="IPR047021">
    <property type="entry name" value="REXO1/3/4-like"/>
</dbReference>
<evidence type="ECO:0000256" key="4">
    <source>
        <dbReference type="PROSITE-ProRule" id="PRU00042"/>
    </source>
</evidence>
<organism evidence="8 9">
    <name type="scientific">Penicillium nalgiovense</name>
    <dbReference type="NCBI Taxonomy" id="60175"/>
    <lineage>
        <taxon>Eukaryota</taxon>
        <taxon>Fungi</taxon>
        <taxon>Dikarya</taxon>
        <taxon>Ascomycota</taxon>
        <taxon>Pezizomycotina</taxon>
        <taxon>Eurotiomycetes</taxon>
        <taxon>Eurotiomycetidae</taxon>
        <taxon>Eurotiales</taxon>
        <taxon>Aspergillaceae</taxon>
        <taxon>Penicillium</taxon>
    </lineage>
</organism>
<feature type="compositionally biased region" description="Basic and acidic residues" evidence="5">
    <location>
        <begin position="752"/>
        <end position="763"/>
    </location>
</feature>
<evidence type="ECO:0000313" key="8">
    <source>
        <dbReference type="EMBL" id="OQE90793.1"/>
    </source>
</evidence>
<dbReference type="AlphaFoldDB" id="A0A1V6YTR0"/>
<evidence type="ECO:0000313" key="9">
    <source>
        <dbReference type="Proteomes" id="UP000191691"/>
    </source>
</evidence>
<evidence type="ECO:0000256" key="2">
    <source>
        <dbReference type="ARBA" id="ARBA00022801"/>
    </source>
</evidence>
<dbReference type="GO" id="GO:0003676">
    <property type="term" value="F:nucleic acid binding"/>
    <property type="evidence" value="ECO:0007669"/>
    <property type="project" value="InterPro"/>
</dbReference>
<evidence type="ECO:0000256" key="3">
    <source>
        <dbReference type="ARBA" id="ARBA00022839"/>
    </source>
</evidence>
<keyword evidence="4" id="KW-0862">Zinc</keyword>
<feature type="compositionally biased region" description="Polar residues" evidence="5">
    <location>
        <begin position="459"/>
        <end position="475"/>
    </location>
</feature>
<dbReference type="SUPFAM" id="SSF53098">
    <property type="entry name" value="Ribonuclease H-like"/>
    <property type="match status" value="1"/>
</dbReference>
<dbReference type="PROSITE" id="PS50157">
    <property type="entry name" value="ZINC_FINGER_C2H2_2"/>
    <property type="match status" value="1"/>
</dbReference>
<evidence type="ECO:0000313" key="7">
    <source>
        <dbReference type="EMBL" id="CAG7969608.1"/>
    </source>
</evidence>
<dbReference type="InterPro" id="IPR012337">
    <property type="entry name" value="RNaseH-like_sf"/>
</dbReference>
<protein>
    <recommendedName>
        <fullName evidence="6">C2H2-type domain-containing protein</fullName>
    </recommendedName>
</protein>
<name>A0A1V6YTR0_PENNA</name>
<feature type="compositionally biased region" description="Polar residues" evidence="5">
    <location>
        <begin position="400"/>
        <end position="414"/>
    </location>
</feature>
<dbReference type="GO" id="GO:0008270">
    <property type="term" value="F:zinc ion binding"/>
    <property type="evidence" value="ECO:0007669"/>
    <property type="project" value="UniProtKB-KW"/>
</dbReference>